<keyword evidence="3" id="KW-1185">Reference proteome</keyword>
<dbReference type="AlphaFoldDB" id="A0AAV4WTI0"/>
<proteinExistence type="predicted"/>
<feature type="region of interest" description="Disordered" evidence="1">
    <location>
        <begin position="1"/>
        <end position="29"/>
    </location>
</feature>
<comment type="caution">
    <text evidence="2">The sequence shown here is derived from an EMBL/GenBank/DDBJ whole genome shotgun (WGS) entry which is preliminary data.</text>
</comment>
<gene>
    <name evidence="2" type="ORF">CDAR_540391</name>
</gene>
<dbReference type="EMBL" id="BPLQ01015065">
    <property type="protein sequence ID" value="GIY85554.1"/>
    <property type="molecule type" value="Genomic_DNA"/>
</dbReference>
<organism evidence="2 3">
    <name type="scientific">Caerostris darwini</name>
    <dbReference type="NCBI Taxonomy" id="1538125"/>
    <lineage>
        <taxon>Eukaryota</taxon>
        <taxon>Metazoa</taxon>
        <taxon>Ecdysozoa</taxon>
        <taxon>Arthropoda</taxon>
        <taxon>Chelicerata</taxon>
        <taxon>Arachnida</taxon>
        <taxon>Araneae</taxon>
        <taxon>Araneomorphae</taxon>
        <taxon>Entelegynae</taxon>
        <taxon>Araneoidea</taxon>
        <taxon>Araneidae</taxon>
        <taxon>Caerostris</taxon>
    </lineage>
</organism>
<evidence type="ECO:0000313" key="3">
    <source>
        <dbReference type="Proteomes" id="UP001054837"/>
    </source>
</evidence>
<evidence type="ECO:0000256" key="1">
    <source>
        <dbReference type="SAM" id="MobiDB-lite"/>
    </source>
</evidence>
<accession>A0AAV4WTI0</accession>
<protein>
    <submittedName>
        <fullName evidence="2">Uncharacterized protein</fullName>
    </submittedName>
</protein>
<name>A0AAV4WTI0_9ARAC</name>
<reference evidence="2 3" key="1">
    <citation type="submission" date="2021-06" db="EMBL/GenBank/DDBJ databases">
        <title>Caerostris darwini draft genome.</title>
        <authorList>
            <person name="Kono N."/>
            <person name="Arakawa K."/>
        </authorList>
    </citation>
    <scope>NUCLEOTIDE SEQUENCE [LARGE SCALE GENOMIC DNA]</scope>
</reference>
<sequence length="84" mass="9588">MVWNRNRSKLPSFPESRNKSRRTPDSFLASASSSGCCVRMRDFCESVPFSPILHSQAHRINRRTAAQCQQRMIIIITTGCAIFQ</sequence>
<evidence type="ECO:0000313" key="2">
    <source>
        <dbReference type="EMBL" id="GIY85554.1"/>
    </source>
</evidence>
<dbReference type="Proteomes" id="UP001054837">
    <property type="component" value="Unassembled WGS sequence"/>
</dbReference>